<dbReference type="AlphaFoldDB" id="A0A6G1LTH0"/>
<dbReference type="SMART" id="SM00546">
    <property type="entry name" value="CUE"/>
    <property type="match status" value="1"/>
</dbReference>
<keyword evidence="2" id="KW-1133">Transmembrane helix</keyword>
<name>A0A6G1LTH0_ORBOL</name>
<dbReference type="PROSITE" id="PS51140">
    <property type="entry name" value="CUE"/>
    <property type="match status" value="1"/>
</dbReference>
<evidence type="ECO:0000313" key="6">
    <source>
        <dbReference type="EMBL" id="KAF3200984.1"/>
    </source>
</evidence>
<evidence type="ECO:0000313" key="5">
    <source>
        <dbReference type="EMBL" id="KAF3196825.1"/>
    </source>
</evidence>
<protein>
    <recommendedName>
        <fullName evidence="3">CUE domain-containing protein</fullName>
    </recommendedName>
</protein>
<evidence type="ECO:0000313" key="7">
    <source>
        <dbReference type="EMBL" id="KAF3205039.1"/>
    </source>
</evidence>
<evidence type="ECO:0000313" key="10">
    <source>
        <dbReference type="Proteomes" id="UP000483672"/>
    </source>
</evidence>
<evidence type="ECO:0000256" key="1">
    <source>
        <dbReference type="SAM" id="MobiDB-lite"/>
    </source>
</evidence>
<comment type="caution">
    <text evidence="6">The sequence shown here is derived from an EMBL/GenBank/DDBJ whole genome shotgun (WGS) entry which is preliminary data.</text>
</comment>
<accession>A0A6G1LTH0</accession>
<keyword evidence="2" id="KW-0472">Membrane</keyword>
<feature type="region of interest" description="Disordered" evidence="1">
    <location>
        <begin position="84"/>
        <end position="126"/>
    </location>
</feature>
<dbReference type="OrthoDB" id="3824970at2759"/>
<organism evidence="6 8">
    <name type="scientific">Orbilia oligospora</name>
    <name type="common">Nematode-trapping fungus</name>
    <name type="synonym">Arthrobotrys oligospora</name>
    <dbReference type="NCBI Taxonomy" id="2813651"/>
    <lineage>
        <taxon>Eukaryota</taxon>
        <taxon>Fungi</taxon>
        <taxon>Dikarya</taxon>
        <taxon>Ascomycota</taxon>
        <taxon>Pezizomycotina</taxon>
        <taxon>Orbiliomycetes</taxon>
        <taxon>Orbiliales</taxon>
        <taxon>Orbiliaceae</taxon>
        <taxon>Orbilia</taxon>
    </lineage>
</organism>
<evidence type="ECO:0000313" key="8">
    <source>
        <dbReference type="Proteomes" id="UP000472727"/>
    </source>
</evidence>
<dbReference type="CDD" id="cd14424">
    <property type="entry name" value="CUE_Cue1p_like"/>
    <property type="match status" value="1"/>
</dbReference>
<sequence>MAGSIGIPQLILCAIVAVLFYRYVLSPSQTPGSDGSASRRRPRAAVSQTDIESVRVMFPQISVAAIRWDLEKNGSSVSATTEKILNDGFLPEPPASAVRQTPSPLPSSPLGGTGLSQAPVPPLPSSVATTLGHSDLITRYSLHQRLETYQPDASTVQLSTSPKKNDKASLFIRGRERRDLMILEARKKMEAMLRR</sequence>
<proteinExistence type="predicted"/>
<feature type="domain" description="CUE" evidence="3">
    <location>
        <begin position="46"/>
        <end position="89"/>
    </location>
</feature>
<evidence type="ECO:0000259" key="3">
    <source>
        <dbReference type="PROSITE" id="PS51140"/>
    </source>
</evidence>
<dbReference type="EMBL" id="WIWT01000067">
    <property type="protein sequence ID" value="KAF3205039.1"/>
    <property type="molecule type" value="Genomic_DNA"/>
</dbReference>
<dbReference type="Proteomes" id="UP000483672">
    <property type="component" value="Unassembled WGS sequence"/>
</dbReference>
<gene>
    <name evidence="6" type="ORF">TWF106_003092</name>
    <name evidence="5" type="ORF">TWF191_006381</name>
    <name evidence="7" type="ORF">TWF679_009470</name>
    <name evidence="4" type="ORF">TWF788_000325</name>
</gene>
<dbReference type="InterPro" id="IPR003892">
    <property type="entry name" value="CUE"/>
</dbReference>
<evidence type="ECO:0000313" key="4">
    <source>
        <dbReference type="EMBL" id="KAF3188576.1"/>
    </source>
</evidence>
<dbReference type="Gene3D" id="1.10.8.10">
    <property type="entry name" value="DNA helicase RuvA subunit, C-terminal domain"/>
    <property type="match status" value="1"/>
</dbReference>
<feature type="transmembrane region" description="Helical" evidence="2">
    <location>
        <begin position="6"/>
        <end position="24"/>
    </location>
</feature>
<keyword evidence="2" id="KW-0812">Transmembrane</keyword>
<reference evidence="8 9" key="1">
    <citation type="submission" date="2019-06" db="EMBL/GenBank/DDBJ databases">
        <authorList>
            <person name="Palmer J.M."/>
        </authorList>
    </citation>
    <scope>NUCLEOTIDE SEQUENCE [LARGE SCALE GENOMIC DNA]</scope>
    <source>
        <strain evidence="6 8">TWF106</strain>
        <strain evidence="5 10">TWF191</strain>
        <strain evidence="7">TWF679</strain>
        <strain evidence="4 9">TWF788</strain>
    </source>
</reference>
<evidence type="ECO:0000256" key="2">
    <source>
        <dbReference type="SAM" id="Phobius"/>
    </source>
</evidence>
<dbReference type="GO" id="GO:0043130">
    <property type="term" value="F:ubiquitin binding"/>
    <property type="evidence" value="ECO:0007669"/>
    <property type="project" value="InterPro"/>
</dbReference>
<dbReference type="Pfam" id="PF02845">
    <property type="entry name" value="CUE"/>
    <property type="match status" value="1"/>
</dbReference>
<dbReference type="EMBL" id="WIWS01000163">
    <property type="protein sequence ID" value="KAF3200984.1"/>
    <property type="molecule type" value="Genomic_DNA"/>
</dbReference>
<dbReference type="EMBL" id="JAABOE010000010">
    <property type="protein sequence ID" value="KAF3188576.1"/>
    <property type="molecule type" value="Genomic_DNA"/>
</dbReference>
<dbReference type="Proteomes" id="UP000472727">
    <property type="component" value="Unassembled WGS sequence"/>
</dbReference>
<dbReference type="EMBL" id="WIPF01000351">
    <property type="protein sequence ID" value="KAF3196825.1"/>
    <property type="molecule type" value="Genomic_DNA"/>
</dbReference>
<evidence type="ECO:0000313" key="9">
    <source>
        <dbReference type="Proteomes" id="UP000479691"/>
    </source>
</evidence>
<dbReference type="Proteomes" id="UP000614610">
    <property type="component" value="Unassembled WGS sequence"/>
</dbReference>
<dbReference type="Proteomes" id="UP000479691">
    <property type="component" value="Unassembled WGS sequence"/>
</dbReference>